<proteinExistence type="predicted"/>
<feature type="region of interest" description="Disordered" evidence="1">
    <location>
        <begin position="55"/>
        <end position="149"/>
    </location>
</feature>
<protein>
    <submittedName>
        <fullName evidence="2">Uncharacterized protein</fullName>
    </submittedName>
</protein>
<dbReference type="AlphaFoldDB" id="A0A9P4R5D1"/>
<accession>A0A9P4R5D1</accession>
<sequence>MTRFHPEIVTKPPYIKDIDLQHDTNGHWVGKIARPQQNTYHATCTQDIITQLRSTPTSYRASQRPKTATTEKIRCRNTASRVATPPEGPLKHVPTHKSDTRRSETPNKEGQKCPQRRKASSRPSEAASSDSDVPLLKRRRTNPNQAEKVEELEGKIKRLNEEMDDFKEREDSLTKEIEQAMNMNWELKMRARNVANELGVVRKWMTERGVWETAPECVKRVIRMDRF</sequence>
<evidence type="ECO:0000313" key="3">
    <source>
        <dbReference type="Proteomes" id="UP000799444"/>
    </source>
</evidence>
<feature type="compositionally biased region" description="Polar residues" evidence="1">
    <location>
        <begin position="55"/>
        <end position="68"/>
    </location>
</feature>
<dbReference type="Proteomes" id="UP000799444">
    <property type="component" value="Unassembled WGS sequence"/>
</dbReference>
<feature type="compositionally biased region" description="Basic and acidic residues" evidence="1">
    <location>
        <begin position="96"/>
        <end position="111"/>
    </location>
</feature>
<comment type="caution">
    <text evidence="2">The sequence shown here is derived from an EMBL/GenBank/DDBJ whole genome shotgun (WGS) entry which is preliminary data.</text>
</comment>
<evidence type="ECO:0000313" key="2">
    <source>
        <dbReference type="EMBL" id="KAF2737077.1"/>
    </source>
</evidence>
<keyword evidence="3" id="KW-1185">Reference proteome</keyword>
<feature type="compositionally biased region" description="Low complexity" evidence="1">
    <location>
        <begin position="121"/>
        <end position="131"/>
    </location>
</feature>
<organism evidence="2 3">
    <name type="scientific">Polyplosphaeria fusca</name>
    <dbReference type="NCBI Taxonomy" id="682080"/>
    <lineage>
        <taxon>Eukaryota</taxon>
        <taxon>Fungi</taxon>
        <taxon>Dikarya</taxon>
        <taxon>Ascomycota</taxon>
        <taxon>Pezizomycotina</taxon>
        <taxon>Dothideomycetes</taxon>
        <taxon>Pleosporomycetidae</taxon>
        <taxon>Pleosporales</taxon>
        <taxon>Tetraplosphaeriaceae</taxon>
        <taxon>Polyplosphaeria</taxon>
    </lineage>
</organism>
<evidence type="ECO:0000256" key="1">
    <source>
        <dbReference type="SAM" id="MobiDB-lite"/>
    </source>
</evidence>
<name>A0A9P4R5D1_9PLEO</name>
<reference evidence="2" key="1">
    <citation type="journal article" date="2020" name="Stud. Mycol.">
        <title>101 Dothideomycetes genomes: a test case for predicting lifestyles and emergence of pathogens.</title>
        <authorList>
            <person name="Haridas S."/>
            <person name="Albert R."/>
            <person name="Binder M."/>
            <person name="Bloem J."/>
            <person name="Labutti K."/>
            <person name="Salamov A."/>
            <person name="Andreopoulos B."/>
            <person name="Baker S."/>
            <person name="Barry K."/>
            <person name="Bills G."/>
            <person name="Bluhm B."/>
            <person name="Cannon C."/>
            <person name="Castanera R."/>
            <person name="Culley D."/>
            <person name="Daum C."/>
            <person name="Ezra D."/>
            <person name="Gonzalez J."/>
            <person name="Henrissat B."/>
            <person name="Kuo A."/>
            <person name="Liang C."/>
            <person name="Lipzen A."/>
            <person name="Lutzoni F."/>
            <person name="Magnuson J."/>
            <person name="Mondo S."/>
            <person name="Nolan M."/>
            <person name="Ohm R."/>
            <person name="Pangilinan J."/>
            <person name="Park H.-J."/>
            <person name="Ramirez L."/>
            <person name="Alfaro M."/>
            <person name="Sun H."/>
            <person name="Tritt A."/>
            <person name="Yoshinaga Y."/>
            <person name="Zwiers L.-H."/>
            <person name="Turgeon B."/>
            <person name="Goodwin S."/>
            <person name="Spatafora J."/>
            <person name="Crous P."/>
            <person name="Grigoriev I."/>
        </authorList>
    </citation>
    <scope>NUCLEOTIDE SEQUENCE</scope>
    <source>
        <strain evidence="2">CBS 125425</strain>
    </source>
</reference>
<gene>
    <name evidence="2" type="ORF">EJ04DRAFT_561938</name>
</gene>
<dbReference type="EMBL" id="ML996119">
    <property type="protein sequence ID" value="KAF2737077.1"/>
    <property type="molecule type" value="Genomic_DNA"/>
</dbReference>